<dbReference type="Pfam" id="PF13087">
    <property type="entry name" value="AAA_12"/>
    <property type="match status" value="1"/>
</dbReference>
<keyword evidence="11" id="KW-1185">Reference proteome</keyword>
<comment type="similarity">
    <text evidence="1">Belongs to the DNA2/NAM7 helicase family.</text>
</comment>
<keyword evidence="3" id="KW-0378">Hydrolase</keyword>
<evidence type="ECO:0000259" key="8">
    <source>
        <dbReference type="Pfam" id="PF13087"/>
    </source>
</evidence>
<evidence type="ECO:0000256" key="1">
    <source>
        <dbReference type="ARBA" id="ARBA00007913"/>
    </source>
</evidence>
<evidence type="ECO:0000313" key="11">
    <source>
        <dbReference type="Proteomes" id="UP000525923"/>
    </source>
</evidence>
<protein>
    <submittedName>
        <fullName evidence="10">Very-short-patch-repair endonuclease</fullName>
    </submittedName>
</protein>
<dbReference type="InterPro" id="IPR041677">
    <property type="entry name" value="DNA2/NAM7_AAA_11"/>
</dbReference>
<feature type="domain" description="DNA2/NAM7 helicase helicase" evidence="7">
    <location>
        <begin position="361"/>
        <end position="540"/>
    </location>
</feature>
<dbReference type="PANTHER" id="PTHR43788:SF8">
    <property type="entry name" value="DNA-BINDING PROTEIN SMUBP-2"/>
    <property type="match status" value="1"/>
</dbReference>
<keyword evidence="10" id="KW-0255">Endonuclease</keyword>
<evidence type="ECO:0000256" key="4">
    <source>
        <dbReference type="ARBA" id="ARBA00022806"/>
    </source>
</evidence>
<evidence type="ECO:0000256" key="5">
    <source>
        <dbReference type="ARBA" id="ARBA00022840"/>
    </source>
</evidence>
<feature type="domain" description="Restriction endonuclease type II-like" evidence="9">
    <location>
        <begin position="1346"/>
        <end position="1439"/>
    </location>
</feature>
<dbReference type="InterPro" id="IPR027417">
    <property type="entry name" value="P-loop_NTPase"/>
</dbReference>
<dbReference type="InterPro" id="IPR041679">
    <property type="entry name" value="DNA2/NAM7-like_C"/>
</dbReference>
<evidence type="ECO:0000256" key="6">
    <source>
        <dbReference type="SAM" id="Coils"/>
    </source>
</evidence>
<proteinExistence type="inferred from homology"/>
<dbReference type="InterPro" id="IPR047187">
    <property type="entry name" value="SF1_C_Upf1"/>
</dbReference>
<keyword evidence="4" id="KW-0347">Helicase</keyword>
<sequence>MTKTATPKDAAHLIKYIKGLTQLTQKPIYNFSNYDEILWTDTFPNETECDFSLPQVNDNLLIVKKPYIPSQPEISESLKNWVLFNDLKDGISLKTKIEVAVLTENNETEYVEYLLSDAPRIQSEFELFLEKKWNPYIAEKKRVKPLQDLYDKLFSIHQTLLSRSESVQFVFAIGLLSWNTPNDRDVKRHLLTTEVELKFEREKALFTISSSSTGLQFLFEEDMLEVEHRLNSMDLQSVSEMLESLNEEDTDIASVTSLLKAIVSSLDSRGVYIDEIMRNKKSLPNPIVSLSPSFILRERPQKSIEKACDQAIEQLEQLSDEDLIPGSLFNMFSPEQRNAENISDESEKESYDREFYFPLPSNDEQSRIVAAITHKDSVLVQGPPGTGKTHTIANLTSHLLATGQRVLITSQTAKALSVLKEKLPAELQNLCVSLLGGDSSSLKDLETVVSTISMRKEFYEATKTISNIAQKEVALKALKEDLNRIKSELFAVREKETYRHDLGTPYMGTAQQIANTVSNEKDSNSWYLNENILNLTEEDIQEEKSAVANYIQLHQTDLDVSENYKNFASPSLDHFFDLEQVVQFIEQEALLLEQYRQILHLEDITVQQYLNRLSEVDYQKLKSLFDSYQEIESKLFFVNYPFLKKAVLDVFQNRGHYWASATEQFQQNIKIMEETIDSFELSSVDTGNVPFKTVQHINNQLIDLFENGKGLGNLFFKPKVLKEYKNEYPEIKYDGQPIKDLSQARKLRAYIDFERAYTEIKRLMDSIEIPFKPVNPKIDLAECKGIFNQLKTVQGILVWRQQTILATDYLTAVNFDLEKIGIFQKNFEVFEKKNELKVPQEYMNNVQGSMEASISDSTNPVYKSLLESMIWRDKQELKRQHESYQHLQKILNRDKLITESSDFLERINPKLLGYLKETISDPAWTIRLQNWSKAAHWRMAETWLKDFSNKNEKDLADEYERTEISIKATITDIGALKAWNSMLTSMTDLQNSHLKAWTKAVKRVGKGTGKNAPRYRKEAQGHMEKCKDAIPAWIMPLYQVFENFEVKPDLFDVVIIDEASQSWHEAILLKYIAKKIIIVGDDKQISPSKIGIQVEDVAKLQNRYLKPIDYPFMDTLNLGNSFFDVAYVLFKNTITLREHFRCMPEIIEFSNRIAYRDQPLFALRQYPANRLEPIKSKYLPHGVREGSSTSAINEVEAKEIVKEIKKCVSNPAYNGKSIGVISLQGNSQASLIQQLLLTEIGAETMEERNIICGDAYAFQGDERDIIFLSMVAAKGTTRLTSLTSEPYRQRFNVAVSRAKDQIWLMHSITVNDINNSDCMRYQLLNYIQNPLKEEQDGNREKCDSQFEKDVFDAIVRKGYRVLTQYEVAGYRIDLVVMGENAKLAVECDGDHWHTSSEDMENDFRRQRVLERAGWSFWRVLGSTYYLNPSKALESLWQRLDEMGIRPYLEWSPKISELADAEEATIDMTTEEINKIKADINNKTRNESSFELGDANVSDLENPSVFDNQQVDVQLPINDELSRAFSILTKNETESEFEALTDSPIAADLIDAISIVGSKENLSANQTLLEYKDLLTNEGFNVLLETDSEYTIVVLGSANLENELERFAPKNNSFSFHKNGFKSTDYLPCWSITLLERNEQNIVKAVPKTKSLNPFLIQEKMISGQRLSEVTIVDQMLEIIKTKGIEVIDNRKKSETIWVVGNEELEEMLASFKSHSIFFRFMKNGSITTSHQPAWFAKITK</sequence>
<keyword evidence="10" id="KW-0540">Nuclease</keyword>
<dbReference type="Gene3D" id="3.40.960.10">
    <property type="entry name" value="VSR Endonuclease"/>
    <property type="match status" value="1"/>
</dbReference>
<dbReference type="InterPro" id="IPR049468">
    <property type="entry name" value="Restrct_endonuc-II-like_dom"/>
</dbReference>
<feature type="coiled-coil region" evidence="6">
    <location>
        <begin position="1458"/>
        <end position="1485"/>
    </location>
</feature>
<keyword evidence="2" id="KW-0547">Nucleotide-binding</keyword>
<reference evidence="10 11" key="1">
    <citation type="submission" date="2020-08" db="EMBL/GenBank/DDBJ databases">
        <title>Genomic Encyclopedia of Type Strains, Phase IV (KMG-IV): sequencing the most valuable type-strain genomes for metagenomic binning, comparative biology and taxonomic classification.</title>
        <authorList>
            <person name="Goeker M."/>
        </authorList>
    </citation>
    <scope>NUCLEOTIDE SEQUENCE [LARGE SCALE GENOMIC DNA]</scope>
    <source>
        <strain evidence="10 11">DSM 15895</strain>
    </source>
</reference>
<feature type="coiled-coil region" evidence="6">
    <location>
        <begin position="468"/>
        <end position="495"/>
    </location>
</feature>
<comment type="caution">
    <text evidence="10">The sequence shown here is derived from an EMBL/GenBank/DDBJ whole genome shotgun (WGS) entry which is preliminary data.</text>
</comment>
<dbReference type="GO" id="GO:0043139">
    <property type="term" value="F:5'-3' DNA helicase activity"/>
    <property type="evidence" value="ECO:0007669"/>
    <property type="project" value="TreeGrafter"/>
</dbReference>
<keyword evidence="5" id="KW-0067">ATP-binding</keyword>
<dbReference type="Proteomes" id="UP000525923">
    <property type="component" value="Unassembled WGS sequence"/>
</dbReference>
<accession>A0A7W8FTI8</accession>
<dbReference type="GO" id="GO:0004519">
    <property type="term" value="F:endonuclease activity"/>
    <property type="evidence" value="ECO:0007669"/>
    <property type="project" value="UniProtKB-KW"/>
</dbReference>
<evidence type="ECO:0000313" key="10">
    <source>
        <dbReference type="EMBL" id="MBB5181103.1"/>
    </source>
</evidence>
<name>A0A7W8FTI8_9BACL</name>
<evidence type="ECO:0000256" key="2">
    <source>
        <dbReference type="ARBA" id="ARBA00022741"/>
    </source>
</evidence>
<dbReference type="Gene3D" id="3.40.50.300">
    <property type="entry name" value="P-loop containing nucleotide triphosphate hydrolases"/>
    <property type="match status" value="3"/>
</dbReference>
<dbReference type="GO" id="GO:0016787">
    <property type="term" value="F:hydrolase activity"/>
    <property type="evidence" value="ECO:0007669"/>
    <property type="project" value="UniProtKB-KW"/>
</dbReference>
<dbReference type="PANTHER" id="PTHR43788">
    <property type="entry name" value="DNA2/NAM7 HELICASE FAMILY MEMBER"/>
    <property type="match status" value="1"/>
</dbReference>
<feature type="domain" description="DNA2/NAM7 helicase-like C-terminal" evidence="8">
    <location>
        <begin position="1120"/>
        <end position="1305"/>
    </location>
</feature>
<gene>
    <name evidence="10" type="ORF">HNQ44_002568</name>
</gene>
<evidence type="ECO:0000259" key="7">
    <source>
        <dbReference type="Pfam" id="PF13086"/>
    </source>
</evidence>
<dbReference type="InterPro" id="IPR050534">
    <property type="entry name" value="Coronavir_polyprotein_1ab"/>
</dbReference>
<keyword evidence="6" id="KW-0175">Coiled coil</keyword>
<dbReference type="Pfam" id="PF18741">
    <property type="entry name" value="MTES_1575"/>
    <property type="match status" value="1"/>
</dbReference>
<dbReference type="GO" id="GO:0005524">
    <property type="term" value="F:ATP binding"/>
    <property type="evidence" value="ECO:0007669"/>
    <property type="project" value="UniProtKB-KW"/>
</dbReference>
<dbReference type="SUPFAM" id="SSF52540">
    <property type="entry name" value="P-loop containing nucleoside triphosphate hydrolases"/>
    <property type="match status" value="1"/>
</dbReference>
<organism evidence="10 11">
    <name type="scientific">Planococcus koreensis</name>
    <dbReference type="NCBI Taxonomy" id="112331"/>
    <lineage>
        <taxon>Bacteria</taxon>
        <taxon>Bacillati</taxon>
        <taxon>Bacillota</taxon>
        <taxon>Bacilli</taxon>
        <taxon>Bacillales</taxon>
        <taxon>Caryophanaceae</taxon>
        <taxon>Planococcus</taxon>
    </lineage>
</organism>
<evidence type="ECO:0000256" key="3">
    <source>
        <dbReference type="ARBA" id="ARBA00022801"/>
    </source>
</evidence>
<dbReference type="CDD" id="cd18808">
    <property type="entry name" value="SF1_C_Upf1"/>
    <property type="match status" value="1"/>
</dbReference>
<dbReference type="RefSeq" id="WP_183736504.1">
    <property type="nucleotide sequence ID" value="NZ_JACHHE010000007.1"/>
</dbReference>
<dbReference type="Pfam" id="PF13086">
    <property type="entry name" value="AAA_11"/>
    <property type="match status" value="1"/>
</dbReference>
<dbReference type="EMBL" id="JACHHE010000007">
    <property type="protein sequence ID" value="MBB5181103.1"/>
    <property type="molecule type" value="Genomic_DNA"/>
</dbReference>
<evidence type="ECO:0000259" key="9">
    <source>
        <dbReference type="Pfam" id="PF18741"/>
    </source>
</evidence>